<sequence>MKWLIVFDLDGTLADSKRPLSPEMAATLAPLLALIDVVVISGGEWPQFARQVVSEASYDAQMR</sequence>
<dbReference type="AlphaFoldDB" id="A0A1M6J3H7"/>
<evidence type="ECO:0000313" key="1">
    <source>
        <dbReference type="EMBL" id="SHJ41101.1"/>
    </source>
</evidence>
<dbReference type="InterPro" id="IPR023214">
    <property type="entry name" value="HAD_sf"/>
</dbReference>
<proteinExistence type="predicted"/>
<reference evidence="1 2" key="1">
    <citation type="submission" date="2016-11" db="EMBL/GenBank/DDBJ databases">
        <authorList>
            <person name="Jaros S."/>
            <person name="Januszkiewicz K."/>
            <person name="Wedrychowicz H."/>
        </authorList>
    </citation>
    <scope>NUCLEOTIDE SEQUENCE [LARGE SCALE GENOMIC DNA]</scope>
    <source>
        <strain evidence="1 2">DSM 14916</strain>
    </source>
</reference>
<protein>
    <submittedName>
        <fullName evidence="1">Uncharacterized protein</fullName>
    </submittedName>
</protein>
<keyword evidence="2" id="KW-1185">Reference proteome</keyword>
<name>A0A1M6J3H7_9PROT</name>
<evidence type="ECO:0000313" key="2">
    <source>
        <dbReference type="Proteomes" id="UP000184387"/>
    </source>
</evidence>
<gene>
    <name evidence="1" type="ORF">SAMN02745194_02504</name>
</gene>
<dbReference type="RefSeq" id="WP_217659656.1">
    <property type="nucleotide sequence ID" value="NZ_FQZF01000013.1"/>
</dbReference>
<organism evidence="1 2">
    <name type="scientific">Muricoccus roseus</name>
    <dbReference type="NCBI Taxonomy" id="198092"/>
    <lineage>
        <taxon>Bacteria</taxon>
        <taxon>Pseudomonadati</taxon>
        <taxon>Pseudomonadota</taxon>
        <taxon>Alphaproteobacteria</taxon>
        <taxon>Acetobacterales</taxon>
        <taxon>Roseomonadaceae</taxon>
        <taxon>Muricoccus</taxon>
    </lineage>
</organism>
<dbReference type="InterPro" id="IPR036412">
    <property type="entry name" value="HAD-like_sf"/>
</dbReference>
<accession>A0A1M6J3H7</accession>
<dbReference type="Gene3D" id="3.40.50.1000">
    <property type="entry name" value="HAD superfamily/HAD-like"/>
    <property type="match status" value="1"/>
</dbReference>
<dbReference type="EMBL" id="FQZF01000013">
    <property type="protein sequence ID" value="SHJ41101.1"/>
    <property type="molecule type" value="Genomic_DNA"/>
</dbReference>
<dbReference type="Proteomes" id="UP000184387">
    <property type="component" value="Unassembled WGS sequence"/>
</dbReference>
<dbReference type="SUPFAM" id="SSF56784">
    <property type="entry name" value="HAD-like"/>
    <property type="match status" value="1"/>
</dbReference>
<dbReference type="STRING" id="198092.SAMN02745194_02504"/>